<evidence type="ECO:0008006" key="3">
    <source>
        <dbReference type="Google" id="ProtNLM"/>
    </source>
</evidence>
<sequence>MWNKRLTDALLSLGFMGSKADISLFYMSTPVMGNNPVHIKALLAQLQSQFAVRDLGTLSYFLGIAATWTKEGLFLSQHNTDDSCNPVTTPISPASKLSSSGGIPFSDPTLYRSSCHLVAVKRILRYIKSTSAHGLFLSPTSTTLLHGFTDSDWGGDMDDRKSTTGFAIYLGNHLISLSSRKQCVVSRSSTEAEYRALAAATSELTWINPFQHLSTHGQSAHHLSASLYPFIPFSFLNFPSGDIER</sequence>
<dbReference type="PANTHER" id="PTHR11439:SF455">
    <property type="entry name" value="RLK (RECEPTOR-LIKE PROTEIN KINASE) 8, PUTATIVE-RELATED"/>
    <property type="match status" value="1"/>
</dbReference>
<dbReference type="CDD" id="cd09272">
    <property type="entry name" value="RNase_HI_RT_Ty1"/>
    <property type="match status" value="1"/>
</dbReference>
<dbReference type="STRING" id="4081.A0A3Q7H7M9"/>
<dbReference type="Gramene" id="Solyc07g007845.1.1">
    <property type="protein sequence ID" value="Solyc07g007845.1.1"/>
    <property type="gene ID" value="Solyc07g007845.1"/>
</dbReference>
<accession>A0A3Q7H7M9</accession>
<name>A0A3Q7H7M9_SOLLC</name>
<dbReference type="InParanoid" id="A0A3Q7H7M9"/>
<dbReference type="OMA" id="CISNLLQ"/>
<dbReference type="PANTHER" id="PTHR11439">
    <property type="entry name" value="GAG-POL-RELATED RETROTRANSPOSON"/>
    <property type="match status" value="1"/>
</dbReference>
<dbReference type="Proteomes" id="UP000004994">
    <property type="component" value="Chromosome 7"/>
</dbReference>
<evidence type="ECO:0000313" key="1">
    <source>
        <dbReference type="EnsemblPlants" id="Solyc07g007845.1.1"/>
    </source>
</evidence>
<evidence type="ECO:0000313" key="2">
    <source>
        <dbReference type="Proteomes" id="UP000004994"/>
    </source>
</evidence>
<dbReference type="AlphaFoldDB" id="A0A3Q7H7M9"/>
<reference evidence="1" key="2">
    <citation type="submission" date="2019-01" db="UniProtKB">
        <authorList>
            <consortium name="EnsemblPlants"/>
        </authorList>
    </citation>
    <scope>IDENTIFICATION</scope>
    <source>
        <strain evidence="1">cv. Heinz 1706</strain>
    </source>
</reference>
<protein>
    <recommendedName>
        <fullName evidence="3">Reverse transcriptase Ty1/copia-type domain-containing protein</fullName>
    </recommendedName>
</protein>
<reference evidence="1" key="1">
    <citation type="journal article" date="2012" name="Nature">
        <title>The tomato genome sequence provides insights into fleshy fruit evolution.</title>
        <authorList>
            <consortium name="Tomato Genome Consortium"/>
        </authorList>
    </citation>
    <scope>NUCLEOTIDE SEQUENCE [LARGE SCALE GENOMIC DNA]</scope>
    <source>
        <strain evidence="1">cv. Heinz 1706</strain>
    </source>
</reference>
<keyword evidence="2" id="KW-1185">Reference proteome</keyword>
<dbReference type="EnsemblPlants" id="Solyc07g007845.1.1">
    <property type="protein sequence ID" value="Solyc07g007845.1.1"/>
    <property type="gene ID" value="Solyc07g007845.1"/>
</dbReference>
<organism evidence="1">
    <name type="scientific">Solanum lycopersicum</name>
    <name type="common">Tomato</name>
    <name type="synonym">Lycopersicon esculentum</name>
    <dbReference type="NCBI Taxonomy" id="4081"/>
    <lineage>
        <taxon>Eukaryota</taxon>
        <taxon>Viridiplantae</taxon>
        <taxon>Streptophyta</taxon>
        <taxon>Embryophyta</taxon>
        <taxon>Tracheophyta</taxon>
        <taxon>Spermatophyta</taxon>
        <taxon>Magnoliopsida</taxon>
        <taxon>eudicotyledons</taxon>
        <taxon>Gunneridae</taxon>
        <taxon>Pentapetalae</taxon>
        <taxon>asterids</taxon>
        <taxon>lamiids</taxon>
        <taxon>Solanales</taxon>
        <taxon>Solanaceae</taxon>
        <taxon>Solanoideae</taxon>
        <taxon>Solaneae</taxon>
        <taxon>Solanum</taxon>
        <taxon>Solanum subgen. Lycopersicon</taxon>
    </lineage>
</organism>
<proteinExistence type="predicted"/>